<dbReference type="GO" id="GO:0046872">
    <property type="term" value="F:metal ion binding"/>
    <property type="evidence" value="ECO:0007669"/>
    <property type="project" value="UniProtKB-KW"/>
</dbReference>
<dbReference type="InterPro" id="IPR012292">
    <property type="entry name" value="Globin/Proto"/>
</dbReference>
<dbReference type="Proteomes" id="UP000215002">
    <property type="component" value="Chromosome"/>
</dbReference>
<gene>
    <name evidence="7" type="ORF">MuYL_4796</name>
</gene>
<keyword evidence="3 5" id="KW-0479">Metal-binding</keyword>
<evidence type="ECO:0000256" key="6">
    <source>
        <dbReference type="SAM" id="MobiDB-lite"/>
    </source>
</evidence>
<dbReference type="Gene3D" id="1.10.490.10">
    <property type="entry name" value="Globins"/>
    <property type="match status" value="1"/>
</dbReference>
<dbReference type="EMBL" id="CP022743">
    <property type="protein sequence ID" value="ASU36679.1"/>
    <property type="molecule type" value="Genomic_DNA"/>
</dbReference>
<evidence type="ECO:0000256" key="5">
    <source>
        <dbReference type="PIRSR" id="PIRSR601486-1"/>
    </source>
</evidence>
<dbReference type="KEGG" id="muc:MuYL_4796"/>
<sequence length="160" mass="18102">MAANHHAKIPTLYEWAGGMPVFVTLFDNFYDKVLADGILEPVFKHMSAAHRLHVAHFVAEVLGGPKVYSESEGSHFLMIKKHLKKHLTETHRKRWMELLLETADELALPPDPEFRSAFLAYLEWGTRIAVINSNTDEVTEDPDVPMPRWGWGVPGGPFQG</sequence>
<dbReference type="RefSeq" id="WP_094572666.1">
    <property type="nucleotide sequence ID" value="NZ_CP022743.1"/>
</dbReference>
<accession>A0A223P3G5</accession>
<proteinExistence type="predicted"/>
<dbReference type="SUPFAM" id="SSF46458">
    <property type="entry name" value="Globin-like"/>
    <property type="match status" value="1"/>
</dbReference>
<reference evidence="7 8" key="1">
    <citation type="submission" date="2017-08" db="EMBL/GenBank/DDBJ databases">
        <title>Complete genome sequence of Mucilaginibacter sp. strain BJC16-A31.</title>
        <authorList>
            <consortium name="Henan University of Science and Technology"/>
            <person name="You X."/>
        </authorList>
    </citation>
    <scope>NUCLEOTIDE SEQUENCE [LARGE SCALE GENOMIC DNA]</scope>
    <source>
        <strain evidence="7 8">BJC16-A31</strain>
    </source>
</reference>
<dbReference type="InterPro" id="IPR009050">
    <property type="entry name" value="Globin-like_sf"/>
</dbReference>
<evidence type="ECO:0000256" key="4">
    <source>
        <dbReference type="ARBA" id="ARBA00023004"/>
    </source>
</evidence>
<keyword evidence="1" id="KW-0813">Transport</keyword>
<name>A0A223P3G5_9SPHI</name>
<keyword evidence="2 5" id="KW-0349">Heme</keyword>
<evidence type="ECO:0000313" key="7">
    <source>
        <dbReference type="EMBL" id="ASU36679.1"/>
    </source>
</evidence>
<keyword evidence="8" id="KW-1185">Reference proteome</keyword>
<feature type="binding site" description="distal binding residue" evidence="5">
    <location>
        <position position="53"/>
    </location>
    <ligand>
        <name>heme</name>
        <dbReference type="ChEBI" id="CHEBI:30413"/>
    </ligand>
    <ligandPart>
        <name>Fe</name>
        <dbReference type="ChEBI" id="CHEBI:18248"/>
    </ligandPart>
</feature>
<evidence type="ECO:0000313" key="8">
    <source>
        <dbReference type="Proteomes" id="UP000215002"/>
    </source>
</evidence>
<dbReference type="GO" id="GO:0019825">
    <property type="term" value="F:oxygen binding"/>
    <property type="evidence" value="ECO:0007669"/>
    <property type="project" value="InterPro"/>
</dbReference>
<feature type="region of interest" description="Disordered" evidence="6">
    <location>
        <begin position="139"/>
        <end position="160"/>
    </location>
</feature>
<dbReference type="InterPro" id="IPR001486">
    <property type="entry name" value="Hemoglobin_trunc"/>
</dbReference>
<dbReference type="OrthoDB" id="25954at2"/>
<dbReference type="AlphaFoldDB" id="A0A223P3G5"/>
<evidence type="ECO:0000256" key="2">
    <source>
        <dbReference type="ARBA" id="ARBA00022617"/>
    </source>
</evidence>
<protein>
    <submittedName>
        <fullName evidence="7">Globin</fullName>
    </submittedName>
</protein>
<keyword evidence="4 5" id="KW-0408">Iron</keyword>
<dbReference type="CDD" id="cd14775">
    <property type="entry name" value="TrHb2_O-like"/>
    <property type="match status" value="1"/>
</dbReference>
<evidence type="ECO:0000256" key="1">
    <source>
        <dbReference type="ARBA" id="ARBA00022448"/>
    </source>
</evidence>
<organism evidence="7 8">
    <name type="scientific">Mucilaginibacter xinganensis</name>
    <dbReference type="NCBI Taxonomy" id="1234841"/>
    <lineage>
        <taxon>Bacteria</taxon>
        <taxon>Pseudomonadati</taxon>
        <taxon>Bacteroidota</taxon>
        <taxon>Sphingobacteriia</taxon>
        <taxon>Sphingobacteriales</taxon>
        <taxon>Sphingobacteriaceae</taxon>
        <taxon>Mucilaginibacter</taxon>
    </lineage>
</organism>
<dbReference type="Pfam" id="PF01152">
    <property type="entry name" value="Bac_globin"/>
    <property type="match status" value="1"/>
</dbReference>
<evidence type="ECO:0000256" key="3">
    <source>
        <dbReference type="ARBA" id="ARBA00022723"/>
    </source>
</evidence>
<dbReference type="GO" id="GO:0020037">
    <property type="term" value="F:heme binding"/>
    <property type="evidence" value="ECO:0007669"/>
    <property type="project" value="InterPro"/>
</dbReference>